<evidence type="ECO:0000256" key="2">
    <source>
        <dbReference type="ARBA" id="ARBA00022598"/>
    </source>
</evidence>
<sequence>MKLDKKTTKRELTGGRELTALTGFVNRMRQKPLLADKIETIRSFKRAKTGELFKLIYDPSVKFYLRPKRVRGFLSAKEKAKVKTAHEFKSLMALLNALSNRDVTGQEALLATGKFIQKYCGTPEKRDLFFKILDKDLDIGLTAEVVKKLWDIPHMRQNYYPKAVPKPAVNKELTSVCSATQQFDALATFVKDIKAANMMAEKYSVLSAHPECHSILKKIYDPAERFNISSKSLIEYMQNKPRGYFDSDPTKLPKRLQNAPVYETIESLLDALSERRISGHVARFAVARFMHTNCTKPIHKELMYKILCKNLKIGMNVQRIKKVCGVDSIATFSVALGRTLNMHKIDSLFASNKEDSNKWFASRKLDGVRCLIMAYGDDVRAYSRSGKSFVTLTKIIECVKEIIRKHKKLLRGRLWNKGLVLDGELCVISEGADGQFRETFTDAMAVISTAGQQMEDPKYCVFDCLTKDEFERRVGGRTFEERLEFMKKLIENPIGKEERVGLLDQVEVNNAEHLQNLISQGSSAGWEGLILRKNVGYEGKRSCNILKVKQHREAEYQVKAIETGPMNIYVNGKAEERDVLTNVLVEHAGSEVSVGSGFTVEQRIKYKENPGSIIGKEITVRYFDETEVSDKKSKSTRNRKKAARDRKDNKTSTENITAGVVRSLRFPTVKTVWENGKRDV</sequence>
<gene>
    <name evidence="8" type="ORF">PBRASI_LOCUS8232</name>
</gene>
<evidence type="ECO:0000256" key="4">
    <source>
        <dbReference type="ARBA" id="ARBA00022763"/>
    </source>
</evidence>
<dbReference type="PROSITE" id="PS50160">
    <property type="entry name" value="DNA_LIGASE_A3"/>
    <property type="match status" value="1"/>
</dbReference>
<evidence type="ECO:0000313" key="8">
    <source>
        <dbReference type="EMBL" id="CAG8612169.1"/>
    </source>
</evidence>
<comment type="cofactor">
    <cofactor evidence="1">
        <name>a divalent metal cation</name>
        <dbReference type="ChEBI" id="CHEBI:60240"/>
    </cofactor>
</comment>
<dbReference type="GO" id="GO:0006310">
    <property type="term" value="P:DNA recombination"/>
    <property type="evidence" value="ECO:0007669"/>
    <property type="project" value="InterPro"/>
</dbReference>
<keyword evidence="2" id="KW-0436">Ligase</keyword>
<dbReference type="Pfam" id="PF01068">
    <property type="entry name" value="DNA_ligase_A_M"/>
    <property type="match status" value="1"/>
</dbReference>
<dbReference type="PANTHER" id="PTHR47810:SF1">
    <property type="entry name" value="DNA LIGASE B"/>
    <property type="match status" value="1"/>
</dbReference>
<feature type="region of interest" description="Disordered" evidence="6">
    <location>
        <begin position="629"/>
        <end position="656"/>
    </location>
</feature>
<evidence type="ECO:0000259" key="7">
    <source>
        <dbReference type="PROSITE" id="PS50160"/>
    </source>
</evidence>
<protein>
    <submittedName>
        <fullName evidence="8">9992_t:CDS:1</fullName>
    </submittedName>
</protein>
<dbReference type="GO" id="GO:0005524">
    <property type="term" value="F:ATP binding"/>
    <property type="evidence" value="ECO:0007669"/>
    <property type="project" value="InterPro"/>
</dbReference>
<name>A0A9N9CV14_9GLOM</name>
<dbReference type="GO" id="GO:0003910">
    <property type="term" value="F:DNA ligase (ATP) activity"/>
    <property type="evidence" value="ECO:0007669"/>
    <property type="project" value="InterPro"/>
</dbReference>
<keyword evidence="3" id="KW-0235">DNA replication</keyword>
<dbReference type="InterPro" id="IPR012340">
    <property type="entry name" value="NA-bd_OB-fold"/>
</dbReference>
<dbReference type="EMBL" id="CAJVPI010001426">
    <property type="protein sequence ID" value="CAG8612169.1"/>
    <property type="molecule type" value="Genomic_DNA"/>
</dbReference>
<organism evidence="8 9">
    <name type="scientific">Paraglomus brasilianum</name>
    <dbReference type="NCBI Taxonomy" id="144538"/>
    <lineage>
        <taxon>Eukaryota</taxon>
        <taxon>Fungi</taxon>
        <taxon>Fungi incertae sedis</taxon>
        <taxon>Mucoromycota</taxon>
        <taxon>Glomeromycotina</taxon>
        <taxon>Glomeromycetes</taxon>
        <taxon>Paraglomerales</taxon>
        <taxon>Paraglomeraceae</taxon>
        <taxon>Paraglomus</taxon>
    </lineage>
</organism>
<dbReference type="SUPFAM" id="SSF56091">
    <property type="entry name" value="DNA ligase/mRNA capping enzyme, catalytic domain"/>
    <property type="match status" value="1"/>
</dbReference>
<evidence type="ECO:0000256" key="6">
    <source>
        <dbReference type="SAM" id="MobiDB-lite"/>
    </source>
</evidence>
<keyword evidence="4" id="KW-0227">DNA damage</keyword>
<evidence type="ECO:0000256" key="1">
    <source>
        <dbReference type="ARBA" id="ARBA00001968"/>
    </source>
</evidence>
<keyword evidence="5" id="KW-0234">DNA repair</keyword>
<dbReference type="Proteomes" id="UP000789739">
    <property type="component" value="Unassembled WGS sequence"/>
</dbReference>
<dbReference type="InterPro" id="IPR050326">
    <property type="entry name" value="NAD_dep_DNA_ligaseB"/>
</dbReference>
<comment type="caution">
    <text evidence="8">The sequence shown here is derived from an EMBL/GenBank/DDBJ whole genome shotgun (WGS) entry which is preliminary data.</text>
</comment>
<dbReference type="PANTHER" id="PTHR47810">
    <property type="entry name" value="DNA LIGASE"/>
    <property type="match status" value="1"/>
</dbReference>
<keyword evidence="9" id="KW-1185">Reference proteome</keyword>
<dbReference type="SUPFAM" id="SSF50249">
    <property type="entry name" value="Nucleic acid-binding proteins"/>
    <property type="match status" value="1"/>
</dbReference>
<evidence type="ECO:0000313" key="9">
    <source>
        <dbReference type="Proteomes" id="UP000789739"/>
    </source>
</evidence>
<dbReference type="AlphaFoldDB" id="A0A9N9CV14"/>
<dbReference type="GO" id="GO:0006281">
    <property type="term" value="P:DNA repair"/>
    <property type="evidence" value="ECO:0007669"/>
    <property type="project" value="UniProtKB-KW"/>
</dbReference>
<accession>A0A9N9CV14</accession>
<reference evidence="8" key="1">
    <citation type="submission" date="2021-06" db="EMBL/GenBank/DDBJ databases">
        <authorList>
            <person name="Kallberg Y."/>
            <person name="Tangrot J."/>
            <person name="Rosling A."/>
        </authorList>
    </citation>
    <scope>NUCLEOTIDE SEQUENCE</scope>
    <source>
        <strain evidence="8">BR232B</strain>
    </source>
</reference>
<evidence type="ECO:0000256" key="3">
    <source>
        <dbReference type="ARBA" id="ARBA00022705"/>
    </source>
</evidence>
<dbReference type="InterPro" id="IPR012310">
    <property type="entry name" value="DNA_ligase_ATP-dep_cent"/>
</dbReference>
<dbReference type="Gene3D" id="3.30.470.30">
    <property type="entry name" value="DNA ligase/mRNA capping enzyme"/>
    <property type="match status" value="1"/>
</dbReference>
<evidence type="ECO:0000256" key="5">
    <source>
        <dbReference type="ARBA" id="ARBA00023204"/>
    </source>
</evidence>
<feature type="compositionally biased region" description="Basic residues" evidence="6">
    <location>
        <begin position="634"/>
        <end position="644"/>
    </location>
</feature>
<dbReference type="OrthoDB" id="411785at2759"/>
<dbReference type="GO" id="GO:0006260">
    <property type="term" value="P:DNA replication"/>
    <property type="evidence" value="ECO:0007669"/>
    <property type="project" value="UniProtKB-KW"/>
</dbReference>
<dbReference type="Gene3D" id="2.40.50.140">
    <property type="entry name" value="Nucleic acid-binding proteins"/>
    <property type="match status" value="1"/>
</dbReference>
<proteinExistence type="predicted"/>
<feature type="domain" description="ATP-dependent DNA ligase family profile" evidence="7">
    <location>
        <begin position="450"/>
        <end position="585"/>
    </location>
</feature>